<proteinExistence type="predicted"/>
<gene>
    <name evidence="1" type="ORF">F3K02_18690</name>
</gene>
<dbReference type="Proteomes" id="UP000545507">
    <property type="component" value="Unassembled WGS sequence"/>
</dbReference>
<sequence length="139" mass="15444">MPTLEKALELAAIHHAGQIDKAGEPYILHVLRVMHAVEGIKAKTVAAMHDLLEDTKVTEQDLRDAGFDAEIVEAVLALTKGPKETRIEAAKRAKINSLAREVKLADNADNMDLTRLADPTEKDMLRMHEYVLVRKLLLS</sequence>
<name>A0A7Y8KY22_9BURK</name>
<keyword evidence="2" id="KW-1185">Reference proteome</keyword>
<evidence type="ECO:0000313" key="2">
    <source>
        <dbReference type="Proteomes" id="UP000545507"/>
    </source>
</evidence>
<comment type="caution">
    <text evidence="1">The sequence shown here is derived from an EMBL/GenBank/DDBJ whole genome shotgun (WGS) entry which is preliminary data.</text>
</comment>
<accession>A0A7Y8KY22</accession>
<evidence type="ECO:0000313" key="1">
    <source>
        <dbReference type="EMBL" id="NWF47265.1"/>
    </source>
</evidence>
<dbReference type="SUPFAM" id="SSF109604">
    <property type="entry name" value="HD-domain/PDEase-like"/>
    <property type="match status" value="1"/>
</dbReference>
<dbReference type="RefSeq" id="WP_177137143.1">
    <property type="nucleotide sequence ID" value="NZ_VYGV01000016.1"/>
</dbReference>
<dbReference type="GO" id="GO:0008893">
    <property type="term" value="F:guanosine-3',5'-bis(diphosphate) 3'-diphosphatase activity"/>
    <property type="evidence" value="ECO:0007669"/>
    <property type="project" value="TreeGrafter"/>
</dbReference>
<dbReference type="AlphaFoldDB" id="A0A7Y8KY22"/>
<protein>
    <submittedName>
        <fullName evidence="1">Bifunctional (P)ppGpp synthetase/guanosine-3',5'-bis(Diphosphate) 3'-pyrophosphohydrolase</fullName>
    </submittedName>
</protein>
<dbReference type="PANTHER" id="PTHR46246">
    <property type="entry name" value="GUANOSINE-3',5'-BIS(DIPHOSPHATE) 3'-PYROPHOSPHOHYDROLASE MESH1"/>
    <property type="match status" value="1"/>
</dbReference>
<keyword evidence="1" id="KW-0378">Hydrolase</keyword>
<dbReference type="PANTHER" id="PTHR46246:SF1">
    <property type="entry name" value="GUANOSINE-3',5'-BIS(DIPHOSPHATE) 3'-PYROPHOSPHOHYDROLASE MESH1"/>
    <property type="match status" value="1"/>
</dbReference>
<reference evidence="1 2" key="1">
    <citation type="submission" date="2019-09" db="EMBL/GenBank/DDBJ databases">
        <title>Hydrogenophaga aromatica sp. nov., isolated from a para-xylene-degrading enrichment culture.</title>
        <authorList>
            <person name="Tancsics A."/>
            <person name="Banerjee S."/>
        </authorList>
    </citation>
    <scope>NUCLEOTIDE SEQUENCE [LARGE SCALE GENOMIC DNA]</scope>
    <source>
        <strain evidence="1 2">D2P1</strain>
    </source>
</reference>
<dbReference type="InterPro" id="IPR052194">
    <property type="entry name" value="MESH1"/>
</dbReference>
<dbReference type="Gene3D" id="1.10.3210.10">
    <property type="entry name" value="Hypothetical protein af1432"/>
    <property type="match status" value="1"/>
</dbReference>
<organism evidence="1 2">
    <name type="scientific">Hydrogenophaga aromaticivorans</name>
    <dbReference type="NCBI Taxonomy" id="2610898"/>
    <lineage>
        <taxon>Bacteria</taxon>
        <taxon>Pseudomonadati</taxon>
        <taxon>Pseudomonadota</taxon>
        <taxon>Betaproteobacteria</taxon>
        <taxon>Burkholderiales</taxon>
        <taxon>Comamonadaceae</taxon>
        <taxon>Hydrogenophaga</taxon>
    </lineage>
</organism>
<dbReference type="EMBL" id="VYGV01000016">
    <property type="protein sequence ID" value="NWF47265.1"/>
    <property type="molecule type" value="Genomic_DNA"/>
</dbReference>
<dbReference type="Pfam" id="PF13328">
    <property type="entry name" value="HD_4"/>
    <property type="match status" value="1"/>
</dbReference>